<dbReference type="InterPro" id="IPR036265">
    <property type="entry name" value="HIT-like_sf"/>
</dbReference>
<name>A0ABT1MFR2_9BACT</name>
<dbReference type="Proteomes" id="UP001205603">
    <property type="component" value="Unassembled WGS sequence"/>
</dbReference>
<comment type="caution">
    <text evidence="7">The sequence shown here is derived from an EMBL/GenBank/DDBJ whole genome shotgun (WGS) entry which is preliminary data.</text>
</comment>
<gene>
    <name evidence="7" type="ORF">NMU02_05175</name>
</gene>
<proteinExistence type="predicted"/>
<evidence type="ECO:0000256" key="1">
    <source>
        <dbReference type="ARBA" id="ARBA00000063"/>
    </source>
</evidence>
<evidence type="ECO:0000259" key="5">
    <source>
        <dbReference type="Pfam" id="PF16269"/>
    </source>
</evidence>
<evidence type="ECO:0000313" key="8">
    <source>
        <dbReference type="Proteomes" id="UP001205603"/>
    </source>
</evidence>
<evidence type="ECO:0000313" key="7">
    <source>
        <dbReference type="EMBL" id="MCP9611478.1"/>
    </source>
</evidence>
<dbReference type="InterPro" id="IPR026506">
    <property type="entry name" value="GDPGP"/>
</dbReference>
<dbReference type="PANTHER" id="PTHR20884:SF8">
    <property type="entry name" value="GDP-D-GLUCOSE PHOSPHORYLASE 1"/>
    <property type="match status" value="1"/>
</dbReference>
<evidence type="ECO:0000256" key="3">
    <source>
        <dbReference type="ARBA" id="ARBA00012507"/>
    </source>
</evidence>
<dbReference type="InterPro" id="IPR046320">
    <property type="entry name" value="DUF4922"/>
</dbReference>
<evidence type="ECO:0000259" key="6">
    <source>
        <dbReference type="Pfam" id="PF26216"/>
    </source>
</evidence>
<protein>
    <recommendedName>
        <fullName evidence="4">GDP-D-glucose phosphorylase 1</fullName>
        <ecNumber evidence="3">2.7.7.78</ecNumber>
    </recommendedName>
</protein>
<feature type="domain" description="DUF4922" evidence="5">
    <location>
        <begin position="11"/>
        <end position="156"/>
    </location>
</feature>
<keyword evidence="8" id="KW-1185">Reference proteome</keyword>
<evidence type="ECO:0000256" key="2">
    <source>
        <dbReference type="ARBA" id="ARBA00003049"/>
    </source>
</evidence>
<dbReference type="Pfam" id="PF16269">
    <property type="entry name" value="DUF4922"/>
    <property type="match status" value="1"/>
</dbReference>
<dbReference type="SUPFAM" id="SSF54197">
    <property type="entry name" value="HIT-like"/>
    <property type="match status" value="1"/>
</dbReference>
<reference evidence="7 8" key="1">
    <citation type="submission" date="2022-07" db="EMBL/GenBank/DDBJ databases">
        <title>Fecal culturing of patients with breast cancer.</title>
        <authorList>
            <person name="Teng N.M.Y."/>
            <person name="Kiu R."/>
            <person name="Evans R."/>
            <person name="Baker D.J."/>
            <person name="Zenner C."/>
            <person name="Robinson S.D."/>
            <person name="Hall L.J."/>
        </authorList>
    </citation>
    <scope>NUCLEOTIDE SEQUENCE [LARGE SCALE GENOMIC DNA]</scope>
    <source>
        <strain evidence="7 8">LH1063</strain>
    </source>
</reference>
<comment type="function">
    <text evidence="2">Specific and highly efficient GDP-D-glucose phosphorylase regulating the levels of GDP-D-glucose in cells.</text>
</comment>
<organism evidence="7 8">
    <name type="scientific">Coprobacter tertius</name>
    <dbReference type="NCBI Taxonomy" id="2944915"/>
    <lineage>
        <taxon>Bacteria</taxon>
        <taxon>Pseudomonadati</taxon>
        <taxon>Bacteroidota</taxon>
        <taxon>Bacteroidia</taxon>
        <taxon>Bacteroidales</taxon>
        <taxon>Barnesiellaceae</taxon>
        <taxon>Coprobacter</taxon>
    </lineage>
</organism>
<dbReference type="InterPro" id="IPR058865">
    <property type="entry name" value="GDPGP1_C"/>
</dbReference>
<comment type="catalytic activity">
    <reaction evidence="1">
        <text>GDP-alpha-D-glucose + phosphate = alpha-D-glucose 1-phosphate + GDP + H(+)</text>
        <dbReference type="Rhea" id="RHEA:30387"/>
        <dbReference type="ChEBI" id="CHEBI:15378"/>
        <dbReference type="ChEBI" id="CHEBI:43474"/>
        <dbReference type="ChEBI" id="CHEBI:58189"/>
        <dbReference type="ChEBI" id="CHEBI:58601"/>
        <dbReference type="ChEBI" id="CHEBI:62230"/>
        <dbReference type="EC" id="2.7.7.78"/>
    </reaction>
</comment>
<dbReference type="Pfam" id="PF26216">
    <property type="entry name" value="GDPGP1_C"/>
    <property type="match status" value="1"/>
</dbReference>
<dbReference type="EC" id="2.7.7.78" evidence="3"/>
<dbReference type="EMBL" id="JANDHW010000004">
    <property type="protein sequence ID" value="MCP9611478.1"/>
    <property type="molecule type" value="Genomic_DNA"/>
</dbReference>
<accession>A0ABT1MFR2</accession>
<dbReference type="PANTHER" id="PTHR20884">
    <property type="entry name" value="GDP-D-GLUCOSE PHOSPHORYLASE 1"/>
    <property type="match status" value="1"/>
</dbReference>
<dbReference type="RefSeq" id="WP_255026296.1">
    <property type="nucleotide sequence ID" value="NZ_JANDHW010000004.1"/>
</dbReference>
<sequence>MDSFYQKALDMFASQVKNWSMASNNYAALQKIMTRTIPCGEMTVKLQCNPARIVSTTSNLSGEKIEKRACFLCARNRPPEQKSLPWNDSYEVLVNPFPIFPKHFTIPALKHSPQQITGRIDDMLSLARIFSDFVLFYNGPRCGASAPDHMHFQAGNKGFLPIEYNWESLSESLGEYILEYEKLRVSHLNGYPQTVFIIESGKKEIIKTIFGKLIKILSSDNNAGYEPMMNLLCLYDKDKWRLYIFPRRAHRPRQYYTQGEKQRLISPGTVDISGVIIVPRPTDYESITEEEVWDILQQVSVTPEEEQRIITELKKIPYDF</sequence>
<evidence type="ECO:0000256" key="4">
    <source>
        <dbReference type="ARBA" id="ARBA00018857"/>
    </source>
</evidence>
<feature type="domain" description="GDPGP1-like C-terminal" evidence="6">
    <location>
        <begin position="180"/>
        <end position="309"/>
    </location>
</feature>